<dbReference type="EMBL" id="JAUQOO010000005">
    <property type="protein sequence ID" value="MDO7927020.1"/>
    <property type="molecule type" value="Genomic_DNA"/>
</dbReference>
<sequence length="42" mass="4824">MSAPAHQTHFSLHLEDVRHDFQVLAFTGTEAINQPFVFELEL</sequence>
<evidence type="ECO:0000313" key="1">
    <source>
        <dbReference type="EMBL" id="MDO7927020.1"/>
    </source>
</evidence>
<comment type="caution">
    <text evidence="2">The sequence shown here is derived from an EMBL/GenBank/DDBJ whole genome shotgun (WGS) entry which is preliminary data.</text>
</comment>
<gene>
    <name evidence="1" type="ORF">Q6A51_09540</name>
    <name evidence="2" type="ORF">Q6A51_17745</name>
</gene>
<dbReference type="RefSeq" id="WP_304574676.1">
    <property type="nucleotide sequence ID" value="NZ_JAUQOO010000005.1"/>
</dbReference>
<protein>
    <recommendedName>
        <fullName evidence="4">Type VI secretion system tip protein VgrG</fullName>
    </recommendedName>
</protein>
<dbReference type="Gene3D" id="2.30.110.50">
    <property type="match status" value="1"/>
</dbReference>
<evidence type="ECO:0008006" key="4">
    <source>
        <dbReference type="Google" id="ProtNLM"/>
    </source>
</evidence>
<accession>A0ABT9CT01</accession>
<organism evidence="2 3">
    <name type="scientific">Pseudomonas serbiensis</name>
    <dbReference type="NCBI Taxonomy" id="3064350"/>
    <lineage>
        <taxon>Bacteria</taxon>
        <taxon>Pseudomonadati</taxon>
        <taxon>Pseudomonadota</taxon>
        <taxon>Gammaproteobacteria</taxon>
        <taxon>Pseudomonadales</taxon>
        <taxon>Pseudomonadaceae</taxon>
        <taxon>Pseudomonas</taxon>
    </lineage>
</organism>
<proteinExistence type="predicted"/>
<dbReference type="Proteomes" id="UP001223016">
    <property type="component" value="Unassembled WGS sequence"/>
</dbReference>
<evidence type="ECO:0000313" key="3">
    <source>
        <dbReference type="Proteomes" id="UP001223016"/>
    </source>
</evidence>
<keyword evidence="3" id="KW-1185">Reference proteome</keyword>
<name>A0ABT9CT01_9PSED</name>
<dbReference type="EMBL" id="JAUQOO010000014">
    <property type="protein sequence ID" value="MDO7928634.1"/>
    <property type="molecule type" value="Genomic_DNA"/>
</dbReference>
<feature type="non-terminal residue" evidence="2">
    <location>
        <position position="42"/>
    </location>
</feature>
<evidence type="ECO:0000313" key="2">
    <source>
        <dbReference type="EMBL" id="MDO7928634.1"/>
    </source>
</evidence>
<reference evidence="2 3" key="1">
    <citation type="submission" date="2023-07" db="EMBL/GenBank/DDBJ databases">
        <title>Identification of four novel Pseudomonas species associated with bacterial leaf spot of cucurbits.</title>
        <authorList>
            <person name="Fullem K.R."/>
        </authorList>
    </citation>
    <scope>NUCLEOTIDE SEQUENCE [LARGE SCALE GENOMIC DNA]</scope>
    <source>
        <strain evidence="2 3">KFB 138</strain>
    </source>
</reference>